<evidence type="ECO:0000256" key="1">
    <source>
        <dbReference type="SAM" id="Coils"/>
    </source>
</evidence>
<evidence type="ECO:0000313" key="4">
    <source>
        <dbReference type="Proteomes" id="UP000605846"/>
    </source>
</evidence>
<proteinExistence type="predicted"/>
<sequence length="645" mass="73348">MGASFPTNLQRKNHEYDEPSSVRKSVVDYTLLDEALQESEIISSSRPTSVDSLASESIELAISEDGVGSETLMALLNEQKDLEQQMTAIEEQEKVANTDHMHLNSSQQFELPTIFRVLYMGAATEKDKRLFLTKLSEGLSEALSGDSKGLFFSPQSLFRERKHHLLLMSLVPEEDEHSTETYEDCGISIIEADFSWSTPVGEKSPKMIENYVWKLCESSCDDPSIWVEPPSSEFDGFVYPDKTANGIDLCVYFYNGSTPKREELEQRYVKEDMIMLWRLKKMGVPILPILSSIPPALRRSSNTVAEPPSKTTTAITYTTFERSCRLADLFAQYKIRSIDITDLEVGQPSFQKFRGSRKATAKMDYTIEQRLGQEWAISSAAPAAPYQILTIHQFLAMHKHSVYDILKKSRRRALNREKVRSMIRMQESEDVLPNDGIMERRWWSSIVPCCHRMILLAIIFALSWWFLQLSSHFATDQRHDHHPWSASLTMMAPNMSFVLEVRDPQQQLRWPPMPPMVTVSNQSVTIAKDKEGYYQFGLQLPVCDQSSSFQVDVNIPGIDHVIGSPIMFSSNFCQPRLKPSKAHISVETTKTSASTSIRSETGTACPSEASSSMDRLWDRWTEGVMAAYNSWAYLMEHHAHLVLDL</sequence>
<evidence type="ECO:0000256" key="2">
    <source>
        <dbReference type="SAM" id="MobiDB-lite"/>
    </source>
</evidence>
<protein>
    <submittedName>
        <fullName evidence="3">Uncharacterized protein</fullName>
    </submittedName>
</protein>
<feature type="coiled-coil region" evidence="1">
    <location>
        <begin position="72"/>
        <end position="99"/>
    </location>
</feature>
<feature type="region of interest" description="Disordered" evidence="2">
    <location>
        <begin position="1"/>
        <end position="20"/>
    </location>
</feature>
<dbReference type="OrthoDB" id="2258835at2759"/>
<organism evidence="3 4">
    <name type="scientific">Apophysomyces ossiformis</name>
    <dbReference type="NCBI Taxonomy" id="679940"/>
    <lineage>
        <taxon>Eukaryota</taxon>
        <taxon>Fungi</taxon>
        <taxon>Fungi incertae sedis</taxon>
        <taxon>Mucoromycota</taxon>
        <taxon>Mucoromycotina</taxon>
        <taxon>Mucoromycetes</taxon>
        <taxon>Mucorales</taxon>
        <taxon>Mucorineae</taxon>
        <taxon>Mucoraceae</taxon>
        <taxon>Apophysomyces</taxon>
    </lineage>
</organism>
<gene>
    <name evidence="3" type="ORF">EC973_002360</name>
</gene>
<reference evidence="3" key="1">
    <citation type="submission" date="2020-01" db="EMBL/GenBank/DDBJ databases">
        <title>Genome Sequencing of Three Apophysomyces-Like Fungal Strains Confirms a Novel Fungal Genus in the Mucoromycota with divergent Burkholderia-like Endosymbiotic Bacteria.</title>
        <authorList>
            <person name="Stajich J.E."/>
            <person name="Macias A.M."/>
            <person name="Carter-House D."/>
            <person name="Lovett B."/>
            <person name="Kasson L.R."/>
            <person name="Berry K."/>
            <person name="Grigoriev I."/>
            <person name="Chang Y."/>
            <person name="Spatafora J."/>
            <person name="Kasson M.T."/>
        </authorList>
    </citation>
    <scope>NUCLEOTIDE SEQUENCE</scope>
    <source>
        <strain evidence="3">NRRL A-21654</strain>
    </source>
</reference>
<dbReference type="AlphaFoldDB" id="A0A8H7ER88"/>
<keyword evidence="1" id="KW-0175">Coiled coil</keyword>
<feature type="compositionally biased region" description="Polar residues" evidence="2">
    <location>
        <begin position="1"/>
        <end position="10"/>
    </location>
</feature>
<comment type="caution">
    <text evidence="3">The sequence shown here is derived from an EMBL/GenBank/DDBJ whole genome shotgun (WGS) entry which is preliminary data.</text>
</comment>
<dbReference type="EMBL" id="JABAYA010000164">
    <property type="protein sequence ID" value="KAF7723076.1"/>
    <property type="molecule type" value="Genomic_DNA"/>
</dbReference>
<accession>A0A8H7ER88</accession>
<dbReference type="Proteomes" id="UP000605846">
    <property type="component" value="Unassembled WGS sequence"/>
</dbReference>
<evidence type="ECO:0000313" key="3">
    <source>
        <dbReference type="EMBL" id="KAF7723076.1"/>
    </source>
</evidence>
<name>A0A8H7ER88_9FUNG</name>
<keyword evidence="4" id="KW-1185">Reference proteome</keyword>